<dbReference type="GO" id="GO:0006508">
    <property type="term" value="P:proteolysis"/>
    <property type="evidence" value="ECO:0007669"/>
    <property type="project" value="UniProtKB-KW"/>
</dbReference>
<comment type="similarity">
    <text evidence="1">Belongs to the peptidase C40 family.</text>
</comment>
<dbReference type="AlphaFoldDB" id="A0ABD5DY16"/>
<dbReference type="InterPro" id="IPR051794">
    <property type="entry name" value="PG_Endopeptidase_C40"/>
</dbReference>
<feature type="compositionally biased region" description="Low complexity" evidence="5">
    <location>
        <begin position="1"/>
        <end position="15"/>
    </location>
</feature>
<dbReference type="InterPro" id="IPR000064">
    <property type="entry name" value="NLP_P60_dom"/>
</dbReference>
<comment type="caution">
    <text evidence="7">The sequence shown here is derived from an EMBL/GenBank/DDBJ whole genome shotgun (WGS) entry which is preliminary data.</text>
</comment>
<evidence type="ECO:0000256" key="1">
    <source>
        <dbReference type="ARBA" id="ARBA00007074"/>
    </source>
</evidence>
<name>A0ABD5DY16_9ACTN</name>
<evidence type="ECO:0000256" key="4">
    <source>
        <dbReference type="ARBA" id="ARBA00022807"/>
    </source>
</evidence>
<dbReference type="Proteomes" id="UP001183607">
    <property type="component" value="Unassembled WGS sequence"/>
</dbReference>
<feature type="compositionally biased region" description="Basic residues" evidence="5">
    <location>
        <begin position="16"/>
        <end position="28"/>
    </location>
</feature>
<reference evidence="8" key="1">
    <citation type="submission" date="2023-07" db="EMBL/GenBank/DDBJ databases">
        <title>30 novel species of actinomycetes from the DSMZ collection.</title>
        <authorList>
            <person name="Nouioui I."/>
        </authorList>
    </citation>
    <scope>NUCLEOTIDE SEQUENCE [LARGE SCALE GENOMIC DNA]</scope>
    <source>
        <strain evidence="8">DSM 41982</strain>
    </source>
</reference>
<accession>A0ABD5DY16</accession>
<keyword evidence="3" id="KW-0378">Hydrolase</keyword>
<evidence type="ECO:0000259" key="6">
    <source>
        <dbReference type="PROSITE" id="PS51935"/>
    </source>
</evidence>
<feature type="domain" description="NlpC/P60" evidence="6">
    <location>
        <begin position="310"/>
        <end position="424"/>
    </location>
</feature>
<keyword evidence="4" id="KW-0788">Thiol protease</keyword>
<feature type="compositionally biased region" description="Basic and acidic residues" evidence="5">
    <location>
        <begin position="243"/>
        <end position="258"/>
    </location>
</feature>
<dbReference type="Gene3D" id="3.90.1720.10">
    <property type="entry name" value="endopeptidase domain like (from Nostoc punctiforme)"/>
    <property type="match status" value="1"/>
</dbReference>
<evidence type="ECO:0000256" key="5">
    <source>
        <dbReference type="SAM" id="MobiDB-lite"/>
    </source>
</evidence>
<dbReference type="PANTHER" id="PTHR47359:SF3">
    <property type="entry name" value="NLP_P60 DOMAIN-CONTAINING PROTEIN-RELATED"/>
    <property type="match status" value="1"/>
</dbReference>
<dbReference type="PROSITE" id="PS51935">
    <property type="entry name" value="NLPC_P60"/>
    <property type="match status" value="1"/>
</dbReference>
<organism evidence="7 8">
    <name type="scientific">Streptomyces evansiae</name>
    <dbReference type="NCBI Taxonomy" id="3075535"/>
    <lineage>
        <taxon>Bacteria</taxon>
        <taxon>Bacillati</taxon>
        <taxon>Actinomycetota</taxon>
        <taxon>Actinomycetes</taxon>
        <taxon>Kitasatosporales</taxon>
        <taxon>Streptomycetaceae</taxon>
        <taxon>Streptomyces</taxon>
    </lineage>
</organism>
<feature type="compositionally biased region" description="Gly residues" evidence="5">
    <location>
        <begin position="278"/>
        <end position="304"/>
    </location>
</feature>
<evidence type="ECO:0000313" key="7">
    <source>
        <dbReference type="EMBL" id="MDT0414124.1"/>
    </source>
</evidence>
<feature type="region of interest" description="Disordered" evidence="5">
    <location>
        <begin position="243"/>
        <end position="307"/>
    </location>
</feature>
<dbReference type="SUPFAM" id="SSF54001">
    <property type="entry name" value="Cysteine proteinases"/>
    <property type="match status" value="1"/>
</dbReference>
<keyword evidence="2" id="KW-0645">Protease</keyword>
<dbReference type="InterPro" id="IPR038765">
    <property type="entry name" value="Papain-like_cys_pep_sf"/>
</dbReference>
<dbReference type="GO" id="GO:0008234">
    <property type="term" value="F:cysteine-type peptidase activity"/>
    <property type="evidence" value="ECO:0007669"/>
    <property type="project" value="UniProtKB-KW"/>
</dbReference>
<dbReference type="Pfam" id="PF00877">
    <property type="entry name" value="NLPC_P60"/>
    <property type="match status" value="1"/>
</dbReference>
<protein>
    <submittedName>
        <fullName evidence="7">NlpC/P60 family protein</fullName>
    </submittedName>
</protein>
<dbReference type="EMBL" id="JAVRER010000002">
    <property type="protein sequence ID" value="MDT0414124.1"/>
    <property type="molecule type" value="Genomic_DNA"/>
</dbReference>
<evidence type="ECO:0000313" key="8">
    <source>
        <dbReference type="Proteomes" id="UP001183607"/>
    </source>
</evidence>
<dbReference type="PANTHER" id="PTHR47359">
    <property type="entry name" value="PEPTIDOGLYCAN DL-ENDOPEPTIDASE CWLO"/>
    <property type="match status" value="1"/>
</dbReference>
<proteinExistence type="inferred from homology"/>
<feature type="region of interest" description="Disordered" evidence="5">
    <location>
        <begin position="1"/>
        <end position="36"/>
    </location>
</feature>
<gene>
    <name evidence="7" type="ORF">RM574_01355</name>
</gene>
<evidence type="ECO:0000256" key="2">
    <source>
        <dbReference type="ARBA" id="ARBA00022670"/>
    </source>
</evidence>
<sequence length="424" mass="44837">MTSSVPPTSEVPPRAAARRAPAHRKPRRPSPALARTGFGVTTAALTSVVLLAPQAGADPGAARPSVEDVQRKVDSLYREAGTATQKYNAAKERTDEQRAQANGLIDALASSTEDLNHSREDLARYAAAQYRDASGGFAGTATMLLADDPQSFFDQKYVLDRLAADQHTKVREFRDQQAATARKRTEAQESLNQLTAAQQDLRTSKTEVRGKLTQARELLTRLTAEEKARLAELERRKEAEAKKKAEEAAARQKKKAEAEQAAAAEAAKKESATADGATGTGTSTGAGAGAGTSAGTGASGGTGTASGSYTAKAEKAIAFARAQRGKPYVWGATGPDSYDCSGLTQAAWKAAGIDLPRTTWDQVEVGTRVSIDDAVPGDLVFFDDISHVGLYIGNGEMIHAPKPGASVRVESIYYMPLYGVVRPA</sequence>
<evidence type="ECO:0000256" key="3">
    <source>
        <dbReference type="ARBA" id="ARBA00022801"/>
    </source>
</evidence>